<sequence>MPKYRSLRLITSPTNIAALHAYSLPLLFALHEGHEDDFGVLCTSDEPHIQLKVRVLSLPPSHLSQSRPSSAIFNLNLRTCNLLDLPTTIPPCIGDELRWLRIPPPPSLPLHRQLSNPHPRPAVPAPPTTSPIQPDVWLITRSQRQLSTGLLPPALRLRPAVWLRSQATVRSPFPTPDPIRAGEERASLRLAGGRADERPISLKVGDGVRSALP</sequence>
<dbReference type="EMBL" id="JAWWNJ010000005">
    <property type="protein sequence ID" value="KAK7055899.1"/>
    <property type="molecule type" value="Genomic_DNA"/>
</dbReference>
<dbReference type="EMBL" id="JAWWNJ010000005">
    <property type="protein sequence ID" value="KAK7055934.1"/>
    <property type="molecule type" value="Genomic_DNA"/>
</dbReference>
<proteinExistence type="predicted"/>
<protein>
    <submittedName>
        <fullName evidence="3">Uncharacterized protein</fullName>
    </submittedName>
</protein>
<evidence type="ECO:0000313" key="3">
    <source>
        <dbReference type="EMBL" id="KAK7055934.1"/>
    </source>
</evidence>
<evidence type="ECO:0000313" key="2">
    <source>
        <dbReference type="EMBL" id="KAK7055899.1"/>
    </source>
</evidence>
<name>A0AAW0DUA7_9AGAR</name>
<comment type="caution">
    <text evidence="3">The sequence shown here is derived from an EMBL/GenBank/DDBJ whole genome shotgun (WGS) entry which is preliminary data.</text>
</comment>
<organism evidence="3 4">
    <name type="scientific">Favolaschia claudopus</name>
    <dbReference type="NCBI Taxonomy" id="2862362"/>
    <lineage>
        <taxon>Eukaryota</taxon>
        <taxon>Fungi</taxon>
        <taxon>Dikarya</taxon>
        <taxon>Basidiomycota</taxon>
        <taxon>Agaricomycotina</taxon>
        <taxon>Agaricomycetes</taxon>
        <taxon>Agaricomycetidae</taxon>
        <taxon>Agaricales</taxon>
        <taxon>Marasmiineae</taxon>
        <taxon>Mycenaceae</taxon>
        <taxon>Favolaschia</taxon>
    </lineage>
</organism>
<gene>
    <name evidence="2" type="ORF">R3P38DRAFT_3170558</name>
    <name evidence="3" type="ORF">R3P38DRAFT_3170597</name>
</gene>
<evidence type="ECO:0000256" key="1">
    <source>
        <dbReference type="SAM" id="MobiDB-lite"/>
    </source>
</evidence>
<dbReference type="AlphaFoldDB" id="A0AAW0DUA7"/>
<evidence type="ECO:0000313" key="4">
    <source>
        <dbReference type="Proteomes" id="UP001362999"/>
    </source>
</evidence>
<keyword evidence="4" id="KW-1185">Reference proteome</keyword>
<accession>A0AAW0DUA7</accession>
<feature type="region of interest" description="Disordered" evidence="1">
    <location>
        <begin position="189"/>
        <end position="213"/>
    </location>
</feature>
<reference evidence="3 4" key="1">
    <citation type="journal article" date="2024" name="J Genomics">
        <title>Draft genome sequencing and assembly of Favolaschia claudopus CIRM-BRFM 2984 isolated from oak limbs.</title>
        <authorList>
            <person name="Navarro D."/>
            <person name="Drula E."/>
            <person name="Chaduli D."/>
            <person name="Cazenave R."/>
            <person name="Ahrendt S."/>
            <person name="Wang J."/>
            <person name="Lipzen A."/>
            <person name="Daum C."/>
            <person name="Barry K."/>
            <person name="Grigoriev I.V."/>
            <person name="Favel A."/>
            <person name="Rosso M.N."/>
            <person name="Martin F."/>
        </authorList>
    </citation>
    <scope>NUCLEOTIDE SEQUENCE [LARGE SCALE GENOMIC DNA]</scope>
    <source>
        <strain evidence="3 4">CIRM-BRFM 2984</strain>
    </source>
</reference>
<dbReference type="Proteomes" id="UP001362999">
    <property type="component" value="Unassembled WGS sequence"/>
</dbReference>